<keyword evidence="3" id="KW-0238">DNA-binding</keyword>
<dbReference type="OrthoDB" id="84651at2157"/>
<protein>
    <submittedName>
        <fullName evidence="5">Restriction modification system DNA specificity domain</fullName>
    </submittedName>
</protein>
<dbReference type="EMBL" id="CP000609">
    <property type="protein sequence ID" value="ABO34952.1"/>
    <property type="molecule type" value="Genomic_DNA"/>
</dbReference>
<gene>
    <name evidence="5" type="ordered locus">MmarC5_0640</name>
</gene>
<accession>A4FXL8</accession>
<dbReference type="GO" id="GO:0009307">
    <property type="term" value="P:DNA restriction-modification system"/>
    <property type="evidence" value="ECO:0007669"/>
    <property type="project" value="UniProtKB-KW"/>
</dbReference>
<dbReference type="REBASE" id="15010">
    <property type="entry name" value="S.MmaC5ORF639P"/>
</dbReference>
<reference evidence="5 6" key="1">
    <citation type="submission" date="2007-03" db="EMBL/GenBank/DDBJ databases">
        <title>Complete sequence of chromosome of Methanococcus maripaludis C5.</title>
        <authorList>
            <consortium name="US DOE Joint Genome Institute"/>
            <person name="Copeland A."/>
            <person name="Lucas S."/>
            <person name="Lapidus A."/>
            <person name="Barry K."/>
            <person name="Glavina del Rio T."/>
            <person name="Dalin E."/>
            <person name="Tice H."/>
            <person name="Pitluck S."/>
            <person name="Chertkov O."/>
            <person name="Brettin T."/>
            <person name="Bruce D."/>
            <person name="Han C."/>
            <person name="Detter J.C."/>
            <person name="Schmutz J."/>
            <person name="Larimer F."/>
            <person name="Land M."/>
            <person name="Hauser L."/>
            <person name="Kyrpides N."/>
            <person name="Mikhailova N."/>
            <person name="Sieprawska-Lupa M."/>
            <person name="Whitman W.B."/>
            <person name="Richardson P."/>
        </authorList>
    </citation>
    <scope>NUCLEOTIDE SEQUENCE [LARGE SCALE GENOMIC DNA]</scope>
    <source>
        <strain evidence="6">C5 / ATCC BAA-1333</strain>
    </source>
</reference>
<dbReference type="AlphaFoldDB" id="A4FXL8"/>
<evidence type="ECO:0000256" key="2">
    <source>
        <dbReference type="ARBA" id="ARBA00022747"/>
    </source>
</evidence>
<evidence type="ECO:0000259" key="4">
    <source>
        <dbReference type="Pfam" id="PF01420"/>
    </source>
</evidence>
<dbReference type="HOGENOM" id="CLU_021095_1_2_2"/>
<dbReference type="Proteomes" id="UP000000253">
    <property type="component" value="Chromosome"/>
</dbReference>
<dbReference type="PANTHER" id="PTHR30408:SF12">
    <property type="entry name" value="TYPE I RESTRICTION ENZYME MJAVIII SPECIFICITY SUBUNIT"/>
    <property type="match status" value="1"/>
</dbReference>
<dbReference type="KEGG" id="mmq:MmarC5_0640"/>
<dbReference type="InterPro" id="IPR052021">
    <property type="entry name" value="Type-I_RS_S_subunit"/>
</dbReference>
<dbReference type="STRING" id="402880.MmarC5_0640"/>
<name>A4FXL8_METM5</name>
<dbReference type="eggNOG" id="arCOG02626">
    <property type="taxonomic scope" value="Archaea"/>
</dbReference>
<evidence type="ECO:0000256" key="1">
    <source>
        <dbReference type="ARBA" id="ARBA00010923"/>
    </source>
</evidence>
<evidence type="ECO:0000256" key="3">
    <source>
        <dbReference type="ARBA" id="ARBA00023125"/>
    </source>
</evidence>
<evidence type="ECO:0000313" key="5">
    <source>
        <dbReference type="EMBL" id="ABO34952.1"/>
    </source>
</evidence>
<evidence type="ECO:0000313" key="6">
    <source>
        <dbReference type="Proteomes" id="UP000000253"/>
    </source>
</evidence>
<dbReference type="GeneID" id="4928655"/>
<dbReference type="Gene3D" id="3.90.220.20">
    <property type="entry name" value="DNA methylase specificity domains"/>
    <property type="match status" value="2"/>
</dbReference>
<dbReference type="InterPro" id="IPR044946">
    <property type="entry name" value="Restrct_endonuc_typeI_TRD_sf"/>
</dbReference>
<proteinExistence type="inferred from homology"/>
<dbReference type="CDD" id="cd17517">
    <property type="entry name" value="RMtype1_S_EcoKI_StySPI-TRD2-CR2_like"/>
    <property type="match status" value="1"/>
</dbReference>
<dbReference type="PANTHER" id="PTHR30408">
    <property type="entry name" value="TYPE-1 RESTRICTION ENZYME ECOKI SPECIFICITY PROTEIN"/>
    <property type="match status" value="1"/>
</dbReference>
<dbReference type="SUPFAM" id="SSF116734">
    <property type="entry name" value="DNA methylase specificity domain"/>
    <property type="match status" value="2"/>
</dbReference>
<keyword evidence="2" id="KW-0680">Restriction system</keyword>
<dbReference type="Gene3D" id="1.10.287.1120">
    <property type="entry name" value="Bipartite methylase S protein"/>
    <property type="match status" value="1"/>
</dbReference>
<dbReference type="RefSeq" id="WP_011868406.1">
    <property type="nucleotide sequence ID" value="NC_009135.1"/>
</dbReference>
<dbReference type="GO" id="GO:0003677">
    <property type="term" value="F:DNA binding"/>
    <property type="evidence" value="ECO:0007669"/>
    <property type="project" value="UniProtKB-KW"/>
</dbReference>
<dbReference type="InterPro" id="IPR000055">
    <property type="entry name" value="Restrct_endonuc_typeI_TRD"/>
</dbReference>
<sequence length="447" mass="50549">MARAMKDSGIEWIGDIPADWGVKKLKYILGLNTGLSITKAELVENGVDCVNYGDIHSKYTFDIVSSRDNLPKVPVEFIDTNPSAIASEGDFIFCDTSEDIEGSGNCLFIRESNNKPIFAGSHTILGRPLINVNSTYLGYLLKSPDIKSQIQKRVVGIKVYSITQKILKSISLILPPVDEQQEIAQYLDDKVGQIDSIIEKTKSSIDEYKSYKQSIITETVTKGLDPTVTMKDSGIEWIGDIPEHWDIIKIRYLGTLQNGISKSSSYFGSGYPFVSYGDVYKNYELPKSVEGLVESNEFDKSNYSVEYGDVFFTRTSETIDEIGFTATCMHTMNDAVFAGFLIRFRPFDSKLLNPLYSKYYFRSDMHRRFFVKEMNLVTRASLSQELLKKLPVLVPPHNEQIAIGKFIEETCQTIDQLITKKQQLITELKAYKKSLIYEVVTGKKEVK</sequence>
<organism evidence="5 6">
    <name type="scientific">Methanococcus maripaludis (strain C5 / ATCC BAA-1333)</name>
    <dbReference type="NCBI Taxonomy" id="402880"/>
    <lineage>
        <taxon>Archaea</taxon>
        <taxon>Methanobacteriati</taxon>
        <taxon>Methanobacteriota</taxon>
        <taxon>Methanomada group</taxon>
        <taxon>Methanococci</taxon>
        <taxon>Methanococcales</taxon>
        <taxon>Methanococcaceae</taxon>
        <taxon>Methanococcus</taxon>
    </lineage>
</organism>
<feature type="domain" description="Type I restriction modification DNA specificity" evidence="4">
    <location>
        <begin position="17"/>
        <end position="202"/>
    </location>
</feature>
<dbReference type="Pfam" id="PF01420">
    <property type="entry name" value="Methylase_S"/>
    <property type="match status" value="2"/>
</dbReference>
<feature type="domain" description="Type I restriction modification DNA specificity" evidence="4">
    <location>
        <begin position="242"/>
        <end position="425"/>
    </location>
</feature>
<comment type="similarity">
    <text evidence="1">Belongs to the type-I restriction system S methylase family.</text>
</comment>